<organism evidence="4 5">
    <name type="scientific">Spirochaeta africana (strain ATCC 700263 / DSM 8902 / Z-7692)</name>
    <dbReference type="NCBI Taxonomy" id="889378"/>
    <lineage>
        <taxon>Bacteria</taxon>
        <taxon>Pseudomonadati</taxon>
        <taxon>Spirochaetota</taxon>
        <taxon>Spirochaetia</taxon>
        <taxon>Spirochaetales</taxon>
        <taxon>Spirochaetaceae</taxon>
        <taxon>Spirochaeta</taxon>
    </lineage>
</organism>
<dbReference type="Pfam" id="PF13432">
    <property type="entry name" value="TPR_16"/>
    <property type="match status" value="2"/>
</dbReference>
<dbReference type="AlphaFoldDB" id="H9UJ91"/>
<feature type="signal peptide" evidence="3">
    <location>
        <begin position="1"/>
        <end position="25"/>
    </location>
</feature>
<dbReference type="EMBL" id="CP003282">
    <property type="protein sequence ID" value="AFG37584.1"/>
    <property type="molecule type" value="Genomic_DNA"/>
</dbReference>
<feature type="repeat" description="TPR" evidence="1">
    <location>
        <begin position="103"/>
        <end position="136"/>
    </location>
</feature>
<dbReference type="KEGG" id="sfc:Spiaf_1525"/>
<accession>H9UJ91</accession>
<feature type="coiled-coil region" evidence="2">
    <location>
        <begin position="236"/>
        <end position="273"/>
    </location>
</feature>
<dbReference type="InterPro" id="IPR011990">
    <property type="entry name" value="TPR-like_helical_dom_sf"/>
</dbReference>
<dbReference type="PROSITE" id="PS50005">
    <property type="entry name" value="TPR"/>
    <property type="match status" value="1"/>
</dbReference>
<evidence type="ECO:0000313" key="5">
    <source>
        <dbReference type="Proteomes" id="UP000007383"/>
    </source>
</evidence>
<gene>
    <name evidence="4" type="ordered locus">Spiaf_1525</name>
</gene>
<evidence type="ECO:0000256" key="1">
    <source>
        <dbReference type="PROSITE-ProRule" id="PRU00339"/>
    </source>
</evidence>
<dbReference type="SMART" id="SM00028">
    <property type="entry name" value="TPR"/>
    <property type="match status" value="4"/>
</dbReference>
<protein>
    <submittedName>
        <fullName evidence="4">Uncharacterized protein</fullName>
    </submittedName>
</protein>
<proteinExistence type="predicted"/>
<keyword evidence="1" id="KW-0802">TPR repeat</keyword>
<dbReference type="RefSeq" id="WP_014455567.1">
    <property type="nucleotide sequence ID" value="NC_017098.1"/>
</dbReference>
<keyword evidence="2" id="KW-0175">Coiled coil</keyword>
<dbReference type="InterPro" id="IPR019734">
    <property type="entry name" value="TPR_rpt"/>
</dbReference>
<dbReference type="eggNOG" id="COG1729">
    <property type="taxonomic scope" value="Bacteria"/>
</dbReference>
<sequence length="274" mass="32072">MKHNPALRGLVAVLLLFAVSGGVTARTAADDLVHDGIASFRDSRFEIAADFFRQVTESDEFSSRHPEGYFWLAKTYMALGSLDSAASHLEYYIHSFPRHPMQAEAHYQRGRLFYLQAEYQQAVQAFEDFLSDYPDSDFAANAVYWTGEALFSLGRFDEARDMFAIVVTEYPTSFRLEAARYRLSILDLQDREETLLELLRISHQELLYTIQDHQRREREFAETLREYRMRLQSGAPEDIRAEMVNYQQTVEELERENRELRRTIDQLQDARQEQ</sequence>
<evidence type="ECO:0000256" key="2">
    <source>
        <dbReference type="SAM" id="Coils"/>
    </source>
</evidence>
<keyword evidence="5" id="KW-1185">Reference proteome</keyword>
<dbReference type="STRING" id="889378.Spiaf_1525"/>
<evidence type="ECO:0000256" key="3">
    <source>
        <dbReference type="SAM" id="SignalP"/>
    </source>
</evidence>
<dbReference type="OrthoDB" id="361691at2"/>
<dbReference type="Gene3D" id="1.25.40.10">
    <property type="entry name" value="Tetratricopeptide repeat domain"/>
    <property type="match status" value="1"/>
</dbReference>
<keyword evidence="3" id="KW-0732">Signal</keyword>
<evidence type="ECO:0000313" key="4">
    <source>
        <dbReference type="EMBL" id="AFG37584.1"/>
    </source>
</evidence>
<dbReference type="PATRIC" id="fig|889378.3.peg.1516"/>
<reference evidence="5" key="1">
    <citation type="journal article" date="2013" name="Stand. Genomic Sci.">
        <title>Complete genome sequence of the halophilic bacterium Spirochaeta africana type strain (Z-7692(T)) from the alkaline Lake Magadi in the East African Rift.</title>
        <authorList>
            <person name="Liolos K."/>
            <person name="Abt B."/>
            <person name="Scheuner C."/>
            <person name="Teshima H."/>
            <person name="Held B."/>
            <person name="Lapidus A."/>
            <person name="Nolan M."/>
            <person name="Lucas S."/>
            <person name="Deshpande S."/>
            <person name="Cheng J.F."/>
            <person name="Tapia R."/>
            <person name="Goodwin L.A."/>
            <person name="Pitluck S."/>
            <person name="Pagani I."/>
            <person name="Ivanova N."/>
            <person name="Mavromatis K."/>
            <person name="Mikhailova N."/>
            <person name="Huntemann M."/>
            <person name="Pati A."/>
            <person name="Chen A."/>
            <person name="Palaniappan K."/>
            <person name="Land M."/>
            <person name="Rohde M."/>
            <person name="Tindall B.J."/>
            <person name="Detter J.C."/>
            <person name="Goker M."/>
            <person name="Bristow J."/>
            <person name="Eisen J.A."/>
            <person name="Markowitz V."/>
            <person name="Hugenholtz P."/>
            <person name="Woyke T."/>
            <person name="Klenk H.P."/>
            <person name="Kyrpides N.C."/>
        </authorList>
    </citation>
    <scope>NUCLEOTIDE SEQUENCE</scope>
    <source>
        <strain evidence="5">ATCC 700263 / DSM 8902 / Z-7692</strain>
    </source>
</reference>
<dbReference type="HOGENOM" id="CLU_075825_0_0_12"/>
<feature type="chain" id="PRO_5005683919" evidence="3">
    <location>
        <begin position="26"/>
        <end position="274"/>
    </location>
</feature>
<dbReference type="SUPFAM" id="SSF48452">
    <property type="entry name" value="TPR-like"/>
    <property type="match status" value="1"/>
</dbReference>
<name>H9UJ91_SPIAZ</name>
<dbReference type="Proteomes" id="UP000007383">
    <property type="component" value="Chromosome"/>
</dbReference>